<comment type="caution">
    <text evidence="1">The sequence shown here is derived from an EMBL/GenBank/DDBJ whole genome shotgun (WGS) entry which is preliminary data.</text>
</comment>
<dbReference type="EMBL" id="CAKLBY020000378">
    <property type="protein sequence ID" value="CAK7947139.1"/>
    <property type="molecule type" value="Genomic_DNA"/>
</dbReference>
<sequence length="66" mass="6664">MATTSPDPRAAADLAYTAFEDTVTKEVPQMSPLAEDSSAVLFFNGGIRGNPGPGGAGAIIITNLGL</sequence>
<evidence type="ECO:0000313" key="2">
    <source>
        <dbReference type="Proteomes" id="UP001162060"/>
    </source>
</evidence>
<dbReference type="Proteomes" id="UP001162060">
    <property type="component" value="Unassembled WGS sequence"/>
</dbReference>
<proteinExistence type="predicted"/>
<name>A0AAV1VLK4_9STRA</name>
<accession>A0AAV1VLK4</accession>
<dbReference type="AlphaFoldDB" id="A0AAV1VLK4"/>
<evidence type="ECO:0000313" key="1">
    <source>
        <dbReference type="EMBL" id="CAK7947139.1"/>
    </source>
</evidence>
<reference evidence="1" key="1">
    <citation type="submission" date="2024-01" db="EMBL/GenBank/DDBJ databases">
        <authorList>
            <person name="Webb A."/>
        </authorList>
    </citation>
    <scope>NUCLEOTIDE SEQUENCE</scope>
    <source>
        <strain evidence="1">Pm1</strain>
    </source>
</reference>
<protein>
    <submittedName>
        <fullName evidence="1">Uncharacterized protein</fullName>
    </submittedName>
</protein>
<gene>
    <name evidence="1" type="ORF">PM001_LOCUS32289</name>
</gene>
<organism evidence="1 2">
    <name type="scientific">Peronospora matthiolae</name>
    <dbReference type="NCBI Taxonomy" id="2874970"/>
    <lineage>
        <taxon>Eukaryota</taxon>
        <taxon>Sar</taxon>
        <taxon>Stramenopiles</taxon>
        <taxon>Oomycota</taxon>
        <taxon>Peronosporomycetes</taxon>
        <taxon>Peronosporales</taxon>
        <taxon>Peronosporaceae</taxon>
        <taxon>Peronospora</taxon>
    </lineage>
</organism>